<accession>A0A0D0A7U1</accession>
<sequence>MDPRRPGIARLLICSSKKYKKGALTENGILETPVEVEQRLIMKRDKKLKATHQMTCWRNKYCRRVAVVDNLVKQTADENEDDLPAWRWLQQLVKTLGESGMSSEESDVENDIETVLRVKNMRLVDNDIFTPQGSKPMKQIHAAGNMMTSWAEVSGLPKAVKVVLSG</sequence>
<dbReference type="Proteomes" id="UP000054485">
    <property type="component" value="Unassembled WGS sequence"/>
</dbReference>
<dbReference type="AlphaFoldDB" id="A0A0D0A7U1"/>
<evidence type="ECO:0000313" key="2">
    <source>
        <dbReference type="Proteomes" id="UP000054485"/>
    </source>
</evidence>
<dbReference type="HOGENOM" id="CLU_1603838_0_0_1"/>
<organism evidence="1 2">
    <name type="scientific">Suillus luteus UH-Slu-Lm8-n1</name>
    <dbReference type="NCBI Taxonomy" id="930992"/>
    <lineage>
        <taxon>Eukaryota</taxon>
        <taxon>Fungi</taxon>
        <taxon>Dikarya</taxon>
        <taxon>Basidiomycota</taxon>
        <taxon>Agaricomycotina</taxon>
        <taxon>Agaricomycetes</taxon>
        <taxon>Agaricomycetidae</taxon>
        <taxon>Boletales</taxon>
        <taxon>Suillineae</taxon>
        <taxon>Suillaceae</taxon>
        <taxon>Suillus</taxon>
    </lineage>
</organism>
<proteinExistence type="predicted"/>
<reference evidence="1 2" key="1">
    <citation type="submission" date="2014-04" db="EMBL/GenBank/DDBJ databases">
        <authorList>
            <consortium name="DOE Joint Genome Institute"/>
            <person name="Kuo A."/>
            <person name="Ruytinx J."/>
            <person name="Rineau F."/>
            <person name="Colpaert J."/>
            <person name="Kohler A."/>
            <person name="Nagy L.G."/>
            <person name="Floudas D."/>
            <person name="Copeland A."/>
            <person name="Barry K.W."/>
            <person name="Cichocki N."/>
            <person name="Veneault-Fourrey C."/>
            <person name="LaButti K."/>
            <person name="Lindquist E.A."/>
            <person name="Lipzen A."/>
            <person name="Lundell T."/>
            <person name="Morin E."/>
            <person name="Murat C."/>
            <person name="Sun H."/>
            <person name="Tunlid A."/>
            <person name="Henrissat B."/>
            <person name="Grigoriev I.V."/>
            <person name="Hibbett D.S."/>
            <person name="Martin F."/>
            <person name="Nordberg H.P."/>
            <person name="Cantor M.N."/>
            <person name="Hua S.X."/>
        </authorList>
    </citation>
    <scope>NUCLEOTIDE SEQUENCE [LARGE SCALE GENOMIC DNA]</scope>
    <source>
        <strain evidence="1 2">UH-Slu-Lm8-n1</strain>
    </source>
</reference>
<dbReference type="InParanoid" id="A0A0D0A7U1"/>
<dbReference type="EMBL" id="KN835791">
    <property type="protein sequence ID" value="KIK34214.1"/>
    <property type="molecule type" value="Genomic_DNA"/>
</dbReference>
<dbReference type="STRING" id="930992.A0A0D0A7U1"/>
<reference evidence="2" key="2">
    <citation type="submission" date="2015-01" db="EMBL/GenBank/DDBJ databases">
        <title>Evolutionary Origins and Diversification of the Mycorrhizal Mutualists.</title>
        <authorList>
            <consortium name="DOE Joint Genome Institute"/>
            <consortium name="Mycorrhizal Genomics Consortium"/>
            <person name="Kohler A."/>
            <person name="Kuo A."/>
            <person name="Nagy L.G."/>
            <person name="Floudas D."/>
            <person name="Copeland A."/>
            <person name="Barry K.W."/>
            <person name="Cichocki N."/>
            <person name="Veneault-Fourrey C."/>
            <person name="LaButti K."/>
            <person name="Lindquist E.A."/>
            <person name="Lipzen A."/>
            <person name="Lundell T."/>
            <person name="Morin E."/>
            <person name="Murat C."/>
            <person name="Riley R."/>
            <person name="Ohm R."/>
            <person name="Sun H."/>
            <person name="Tunlid A."/>
            <person name="Henrissat B."/>
            <person name="Grigoriev I.V."/>
            <person name="Hibbett D.S."/>
            <person name="Martin F."/>
        </authorList>
    </citation>
    <scope>NUCLEOTIDE SEQUENCE [LARGE SCALE GENOMIC DNA]</scope>
    <source>
        <strain evidence="2">UH-Slu-Lm8-n1</strain>
    </source>
</reference>
<evidence type="ECO:0000313" key="1">
    <source>
        <dbReference type="EMBL" id="KIK34214.1"/>
    </source>
</evidence>
<dbReference type="OrthoDB" id="3269403at2759"/>
<name>A0A0D0A7U1_9AGAM</name>
<gene>
    <name evidence="1" type="ORF">CY34DRAFT_17878</name>
</gene>
<protein>
    <submittedName>
        <fullName evidence="1">Uncharacterized protein</fullName>
    </submittedName>
</protein>
<keyword evidence="2" id="KW-1185">Reference proteome</keyword>